<reference evidence="1" key="1">
    <citation type="submission" date="2022-12" db="EMBL/GenBank/DDBJ databases">
        <title>Genome Sequence of Lasiodiplodia mahajangana.</title>
        <authorList>
            <person name="Buettner E."/>
        </authorList>
    </citation>
    <scope>NUCLEOTIDE SEQUENCE</scope>
    <source>
        <strain evidence="1">VT137</strain>
    </source>
</reference>
<dbReference type="Proteomes" id="UP001153332">
    <property type="component" value="Unassembled WGS sequence"/>
</dbReference>
<protein>
    <submittedName>
        <fullName evidence="1">Uncharacterized protein</fullName>
    </submittedName>
</protein>
<name>A0ACC2JVP3_9PEZI</name>
<comment type="caution">
    <text evidence="1">The sequence shown here is derived from an EMBL/GenBank/DDBJ whole genome shotgun (WGS) entry which is preliminary data.</text>
</comment>
<organism evidence="1 2">
    <name type="scientific">Lasiodiplodia mahajangana</name>
    <dbReference type="NCBI Taxonomy" id="1108764"/>
    <lineage>
        <taxon>Eukaryota</taxon>
        <taxon>Fungi</taxon>
        <taxon>Dikarya</taxon>
        <taxon>Ascomycota</taxon>
        <taxon>Pezizomycotina</taxon>
        <taxon>Dothideomycetes</taxon>
        <taxon>Dothideomycetes incertae sedis</taxon>
        <taxon>Botryosphaeriales</taxon>
        <taxon>Botryosphaeriaceae</taxon>
        <taxon>Lasiodiplodia</taxon>
    </lineage>
</organism>
<gene>
    <name evidence="1" type="ORF">O1611_g2115</name>
</gene>
<keyword evidence="2" id="KW-1185">Reference proteome</keyword>
<sequence>MAIIKGVPGLEVTIQVDGQNLPEYDDTHANSCDDDDLEVLATVTKARDTVSIAAHQIPHIVKYIESIPGKEFCAKIVKEEYFDSKCHHLGVRYEVDGLKQFKHEPLEYQSSKWTLKMDSRRHYTNRLGWRKRKFKFTQLTRVHTSQGSDQDVSEDLVRGRFLGTIRILVYRMEFCARLPVPLSSNIVRPRDEIMEKALQGRALYTIAGFGKEVPIPLPKPSFERKYQDPEGRPCAIFEFRYRTKEGLIEELILSPPTPIDSMSEKEVREYARKAYLEREKDKKNQLDPKIKKEEAAPSCVSKRRSTSENISPSKRYKRTNRKDDSTGIEESIIMRQLRRLSEY</sequence>
<dbReference type="EMBL" id="JAPUUL010000278">
    <property type="protein sequence ID" value="KAJ8131516.1"/>
    <property type="molecule type" value="Genomic_DNA"/>
</dbReference>
<accession>A0ACC2JVP3</accession>
<evidence type="ECO:0000313" key="1">
    <source>
        <dbReference type="EMBL" id="KAJ8131516.1"/>
    </source>
</evidence>
<evidence type="ECO:0000313" key="2">
    <source>
        <dbReference type="Proteomes" id="UP001153332"/>
    </source>
</evidence>
<proteinExistence type="predicted"/>